<protein>
    <submittedName>
        <fullName evidence="2">Uncharacterized protein</fullName>
    </submittedName>
</protein>
<accession>A0A453KQ72</accession>
<reference evidence="3" key="2">
    <citation type="journal article" date="2017" name="Nat. Plants">
        <title>The Aegilops tauschii genome reveals multiple impacts of transposons.</title>
        <authorList>
            <person name="Zhao G."/>
            <person name="Zou C."/>
            <person name="Li K."/>
            <person name="Wang K."/>
            <person name="Li T."/>
            <person name="Gao L."/>
            <person name="Zhang X."/>
            <person name="Wang H."/>
            <person name="Yang Z."/>
            <person name="Liu X."/>
            <person name="Jiang W."/>
            <person name="Mao L."/>
            <person name="Kong X."/>
            <person name="Jiao Y."/>
            <person name="Jia J."/>
        </authorList>
    </citation>
    <scope>NUCLEOTIDE SEQUENCE [LARGE SCALE GENOMIC DNA]</scope>
    <source>
        <strain evidence="3">cv. AL8/78</strain>
    </source>
</reference>
<feature type="compositionally biased region" description="Polar residues" evidence="1">
    <location>
        <begin position="1"/>
        <end position="15"/>
    </location>
</feature>
<proteinExistence type="predicted"/>
<dbReference type="AlphaFoldDB" id="A0A453KQ72"/>
<dbReference type="EnsemblPlants" id="AET5Gv20476100.10">
    <property type="protein sequence ID" value="AET5Gv20476100.10"/>
    <property type="gene ID" value="AET5Gv20476100"/>
</dbReference>
<reference evidence="2" key="3">
    <citation type="journal article" date="2017" name="Nature">
        <title>Genome sequence of the progenitor of the wheat D genome Aegilops tauschii.</title>
        <authorList>
            <person name="Luo M.C."/>
            <person name="Gu Y.Q."/>
            <person name="Puiu D."/>
            <person name="Wang H."/>
            <person name="Twardziok S.O."/>
            <person name="Deal K.R."/>
            <person name="Huo N."/>
            <person name="Zhu T."/>
            <person name="Wang L."/>
            <person name="Wang Y."/>
            <person name="McGuire P.E."/>
            <person name="Liu S."/>
            <person name="Long H."/>
            <person name="Ramasamy R.K."/>
            <person name="Rodriguez J.C."/>
            <person name="Van S.L."/>
            <person name="Yuan L."/>
            <person name="Wang Z."/>
            <person name="Xia Z."/>
            <person name="Xiao L."/>
            <person name="Anderson O.D."/>
            <person name="Ouyang S."/>
            <person name="Liang Y."/>
            <person name="Zimin A.V."/>
            <person name="Pertea G."/>
            <person name="Qi P."/>
            <person name="Bennetzen J.L."/>
            <person name="Dai X."/>
            <person name="Dawson M.W."/>
            <person name="Muller H.G."/>
            <person name="Kugler K."/>
            <person name="Rivarola-Duarte L."/>
            <person name="Spannagl M."/>
            <person name="Mayer K.F.X."/>
            <person name="Lu F.H."/>
            <person name="Bevan M.W."/>
            <person name="Leroy P."/>
            <person name="Li P."/>
            <person name="You F.M."/>
            <person name="Sun Q."/>
            <person name="Liu Z."/>
            <person name="Lyons E."/>
            <person name="Wicker T."/>
            <person name="Salzberg S.L."/>
            <person name="Devos K.M."/>
            <person name="Dvorak J."/>
        </authorList>
    </citation>
    <scope>NUCLEOTIDE SEQUENCE [LARGE SCALE GENOMIC DNA]</scope>
    <source>
        <strain evidence="2">cv. AL8/78</strain>
    </source>
</reference>
<evidence type="ECO:0000313" key="3">
    <source>
        <dbReference type="Proteomes" id="UP000015105"/>
    </source>
</evidence>
<reference evidence="3" key="1">
    <citation type="journal article" date="2014" name="Science">
        <title>Ancient hybridizations among the ancestral genomes of bread wheat.</title>
        <authorList>
            <consortium name="International Wheat Genome Sequencing Consortium,"/>
            <person name="Marcussen T."/>
            <person name="Sandve S.R."/>
            <person name="Heier L."/>
            <person name="Spannagl M."/>
            <person name="Pfeifer M."/>
            <person name="Jakobsen K.S."/>
            <person name="Wulff B.B."/>
            <person name="Steuernagel B."/>
            <person name="Mayer K.F."/>
            <person name="Olsen O.A."/>
        </authorList>
    </citation>
    <scope>NUCLEOTIDE SEQUENCE [LARGE SCALE GENOMIC DNA]</scope>
    <source>
        <strain evidence="3">cv. AL8/78</strain>
    </source>
</reference>
<dbReference type="EnsemblPlants" id="AET5Gv20476100.9">
    <property type="protein sequence ID" value="AET5Gv20476100.9"/>
    <property type="gene ID" value="AET5Gv20476100"/>
</dbReference>
<reference evidence="2" key="4">
    <citation type="submission" date="2019-03" db="UniProtKB">
        <authorList>
            <consortium name="EnsemblPlants"/>
        </authorList>
    </citation>
    <scope>IDENTIFICATION</scope>
</reference>
<dbReference type="Gramene" id="AET5Gv20476100.2">
    <property type="protein sequence ID" value="AET5Gv20476100.2"/>
    <property type="gene ID" value="AET5Gv20476100"/>
</dbReference>
<dbReference type="EnsemblPlants" id="AET5Gv20476100.8">
    <property type="protein sequence ID" value="AET5Gv20476100.8"/>
    <property type="gene ID" value="AET5Gv20476100"/>
</dbReference>
<organism evidence="2 3">
    <name type="scientific">Aegilops tauschii subsp. strangulata</name>
    <name type="common">Goatgrass</name>
    <dbReference type="NCBI Taxonomy" id="200361"/>
    <lineage>
        <taxon>Eukaryota</taxon>
        <taxon>Viridiplantae</taxon>
        <taxon>Streptophyta</taxon>
        <taxon>Embryophyta</taxon>
        <taxon>Tracheophyta</taxon>
        <taxon>Spermatophyta</taxon>
        <taxon>Magnoliopsida</taxon>
        <taxon>Liliopsida</taxon>
        <taxon>Poales</taxon>
        <taxon>Poaceae</taxon>
        <taxon>BOP clade</taxon>
        <taxon>Pooideae</taxon>
        <taxon>Triticodae</taxon>
        <taxon>Triticeae</taxon>
        <taxon>Triticinae</taxon>
        <taxon>Aegilops</taxon>
    </lineage>
</organism>
<dbReference type="EnsemblPlants" id="AET5Gv20476100.1">
    <property type="protein sequence ID" value="AET5Gv20476100.1"/>
    <property type="gene ID" value="AET5Gv20476100"/>
</dbReference>
<keyword evidence="3" id="KW-1185">Reference proteome</keyword>
<reference evidence="2" key="5">
    <citation type="journal article" date="2021" name="G3 (Bethesda)">
        <title>Aegilops tauschii genome assembly Aet v5.0 features greater sequence contiguity and improved annotation.</title>
        <authorList>
            <person name="Wang L."/>
            <person name="Zhu T."/>
            <person name="Rodriguez J.C."/>
            <person name="Deal K.R."/>
            <person name="Dubcovsky J."/>
            <person name="McGuire P.E."/>
            <person name="Lux T."/>
            <person name="Spannagl M."/>
            <person name="Mayer K.F.X."/>
            <person name="Baldrich P."/>
            <person name="Meyers B.C."/>
            <person name="Huo N."/>
            <person name="Gu Y.Q."/>
            <person name="Zhou H."/>
            <person name="Devos K.M."/>
            <person name="Bennetzen J.L."/>
            <person name="Unver T."/>
            <person name="Budak H."/>
            <person name="Gulick P.J."/>
            <person name="Galiba G."/>
            <person name="Kalapos B."/>
            <person name="Nelson D.R."/>
            <person name="Li P."/>
            <person name="You F.M."/>
            <person name="Luo M.C."/>
            <person name="Dvorak J."/>
        </authorList>
    </citation>
    <scope>NUCLEOTIDE SEQUENCE [LARGE SCALE GENOMIC DNA]</scope>
    <source>
        <strain evidence="2">cv. AL8/78</strain>
    </source>
</reference>
<dbReference type="EnsemblPlants" id="AET5Gv20476100.2">
    <property type="protein sequence ID" value="AET5Gv20476100.2"/>
    <property type="gene ID" value="AET5Gv20476100"/>
</dbReference>
<dbReference type="Gramene" id="AET5Gv20476100.9">
    <property type="protein sequence ID" value="AET5Gv20476100.9"/>
    <property type="gene ID" value="AET5Gv20476100"/>
</dbReference>
<dbReference type="Gramene" id="AET5Gv20476100.10">
    <property type="protein sequence ID" value="AET5Gv20476100.10"/>
    <property type="gene ID" value="AET5Gv20476100"/>
</dbReference>
<name>A0A453KQ72_AEGTS</name>
<evidence type="ECO:0000313" key="2">
    <source>
        <dbReference type="EnsemblPlants" id="AET5Gv20476100.9"/>
    </source>
</evidence>
<dbReference type="Gramene" id="AET5Gv20476100.8">
    <property type="protein sequence ID" value="AET5Gv20476100.8"/>
    <property type="gene ID" value="AET5Gv20476100"/>
</dbReference>
<dbReference type="Proteomes" id="UP000015105">
    <property type="component" value="Chromosome 5D"/>
</dbReference>
<dbReference type="Gramene" id="AET5Gv20476100.1">
    <property type="protein sequence ID" value="AET5Gv20476100.1"/>
    <property type="gene ID" value="AET5Gv20476100"/>
</dbReference>
<evidence type="ECO:0000256" key="1">
    <source>
        <dbReference type="SAM" id="MobiDB-lite"/>
    </source>
</evidence>
<feature type="region of interest" description="Disordered" evidence="1">
    <location>
        <begin position="1"/>
        <end position="27"/>
    </location>
</feature>
<sequence>MRSTLDSTMGGETNLSPPPLEPETLRGEEQDWVSALGESVSFGRFLSQPLEWVPWRKS</sequence>